<comment type="caution">
    <text evidence="1">The sequence shown here is derived from an EMBL/GenBank/DDBJ whole genome shotgun (WGS) entry which is preliminary data.</text>
</comment>
<dbReference type="RefSeq" id="WP_370397307.1">
    <property type="nucleotide sequence ID" value="NZ_JALBUT010000007.1"/>
</dbReference>
<protein>
    <submittedName>
        <fullName evidence="1">Uncharacterized protein</fullName>
    </submittedName>
</protein>
<evidence type="ECO:0000313" key="2">
    <source>
        <dbReference type="Proteomes" id="UP001275932"/>
    </source>
</evidence>
<dbReference type="Proteomes" id="UP001275932">
    <property type="component" value="Unassembled WGS sequence"/>
</dbReference>
<keyword evidence="2" id="KW-1185">Reference proteome</keyword>
<accession>A0ABU4WI25</accession>
<sequence length="178" mass="20883">MKKNCMPIQNSFCGKNLSKEEIEKMTPEEFKKLKFEEIEFFKNPKNFKSFSEVISHAATCRDKNNRKFPHQHRIPNNLLDEFCKALKSKEKNILKIQEFSALYNFIEETKDKLANEGKGIGELTIYDVALRIALYRSNELKNKILPQEVYIHAGARTGAKKLIKRYCKKNRTHKRVSL</sequence>
<gene>
    <name evidence="1" type="ORF">MOX91_06660</name>
</gene>
<evidence type="ECO:0000313" key="1">
    <source>
        <dbReference type="EMBL" id="MDX8415854.1"/>
    </source>
</evidence>
<organism evidence="1 2">
    <name type="scientific">Intestinicryptomonas porci</name>
    <dbReference type="NCBI Taxonomy" id="2926320"/>
    <lineage>
        <taxon>Bacteria</taxon>
        <taxon>Pseudomonadati</taxon>
        <taxon>Verrucomicrobiota</taxon>
        <taxon>Opitutia</taxon>
        <taxon>Opitutales</taxon>
        <taxon>Intestinicryptomonaceae</taxon>
        <taxon>Intestinicryptomonas</taxon>
    </lineage>
</organism>
<reference evidence="1 2" key="1">
    <citation type="submission" date="2022-03" db="EMBL/GenBank/DDBJ databases">
        <title>Novel taxa within the pig intestine.</title>
        <authorList>
            <person name="Wylensek D."/>
            <person name="Bishof K."/>
            <person name="Afrizal A."/>
            <person name="Clavel T."/>
        </authorList>
    </citation>
    <scope>NUCLEOTIDE SEQUENCE [LARGE SCALE GENOMIC DNA]</scope>
    <source>
        <strain evidence="1 2">CLA-KB-P66</strain>
    </source>
</reference>
<dbReference type="EMBL" id="JALBUT010000007">
    <property type="protein sequence ID" value="MDX8415854.1"/>
    <property type="molecule type" value="Genomic_DNA"/>
</dbReference>
<proteinExistence type="predicted"/>
<name>A0ABU4WI25_9BACT</name>